<protein>
    <submittedName>
        <fullName evidence="1">NHLP leader peptide family RiPP</fullName>
    </submittedName>
</protein>
<proteinExistence type="predicted"/>
<reference evidence="1 2" key="1">
    <citation type="submission" date="2021-07" db="EMBL/GenBank/DDBJ databases">
        <title>Paenibacillus radiodurans sp. nov., isolated from the southeastern edge of Tengger Desert.</title>
        <authorList>
            <person name="Zhang G."/>
        </authorList>
    </citation>
    <scope>NUCLEOTIDE SEQUENCE [LARGE SCALE GENOMIC DNA]</scope>
    <source>
        <strain evidence="1 2">DT7-4</strain>
    </source>
</reference>
<dbReference type="EMBL" id="JAHZIJ010000002">
    <property type="protein sequence ID" value="MBW7474045.1"/>
    <property type="molecule type" value="Genomic_DNA"/>
</dbReference>
<evidence type="ECO:0000313" key="2">
    <source>
        <dbReference type="Proteomes" id="UP000812277"/>
    </source>
</evidence>
<evidence type="ECO:0000313" key="1">
    <source>
        <dbReference type="EMBL" id="MBW7474045.1"/>
    </source>
</evidence>
<dbReference type="InterPro" id="IPR036648">
    <property type="entry name" value="CN_Hdrase_a/SCN_Hdrase_g_sf"/>
</dbReference>
<gene>
    <name evidence="1" type="ORF">K0T92_04765</name>
</gene>
<dbReference type="NCBIfam" id="TIGR03793">
    <property type="entry name" value="leader_NHLP"/>
    <property type="match status" value="1"/>
</dbReference>
<name>A0ABS7D2C4_9BACL</name>
<keyword evidence="2" id="KW-1185">Reference proteome</keyword>
<dbReference type="Proteomes" id="UP000812277">
    <property type="component" value="Unassembled WGS sequence"/>
</dbReference>
<accession>A0ABS7D2C4</accession>
<dbReference type="InterPro" id="IPR022513">
    <property type="entry name" value="TOMM_pelo"/>
</dbReference>
<dbReference type="SUPFAM" id="SSF56209">
    <property type="entry name" value="Nitrile hydratase alpha chain"/>
    <property type="match status" value="1"/>
</dbReference>
<dbReference type="RefSeq" id="WP_219871294.1">
    <property type="nucleotide sequence ID" value="NZ_JAHZIJ010000002.1"/>
</dbReference>
<dbReference type="Gene3D" id="3.90.330.10">
    <property type="entry name" value="Nitrile hydratase alpha /Thiocyanate hydrolase gamma"/>
    <property type="match status" value="1"/>
</dbReference>
<organism evidence="1 2">
    <name type="scientific">Paenibacillus oenotherae</name>
    <dbReference type="NCBI Taxonomy" id="1435645"/>
    <lineage>
        <taxon>Bacteria</taxon>
        <taxon>Bacillati</taxon>
        <taxon>Bacillota</taxon>
        <taxon>Bacilli</taxon>
        <taxon>Bacillales</taxon>
        <taxon>Paenibacillaceae</taxon>
        <taxon>Paenibacillus</taxon>
    </lineage>
</organism>
<sequence length="123" mass="12890">MSWTNEQVQEAVAAVIGKANSDAEFRQLAVSDIYAAIKSATGREVPQEFKINVVDGTGYHANIVLPEVRGAADELTETELEAVAGGSKDGATRFFEGVGSIIEDGARTAISTGSTVAINMSNK</sequence>
<comment type="caution">
    <text evidence="1">The sequence shown here is derived from an EMBL/GenBank/DDBJ whole genome shotgun (WGS) entry which is preliminary data.</text>
</comment>